<proteinExistence type="predicted"/>
<dbReference type="HOGENOM" id="CLU_2159941_0_0_1"/>
<protein>
    <submittedName>
        <fullName evidence="1">Uncharacterized protein</fullName>
    </submittedName>
</protein>
<dbReference type="InParanoid" id="F8QA17"/>
<keyword evidence="2" id="KW-1185">Reference proteome</keyword>
<reference evidence="2" key="1">
    <citation type="journal article" date="2011" name="Science">
        <title>The plant cell wall-decomposing machinery underlies the functional diversity of forest fungi.</title>
        <authorList>
            <person name="Eastwood D.C."/>
            <person name="Floudas D."/>
            <person name="Binder M."/>
            <person name="Majcherczyk A."/>
            <person name="Schneider P."/>
            <person name="Aerts A."/>
            <person name="Asiegbu F.O."/>
            <person name="Baker S.E."/>
            <person name="Barry K."/>
            <person name="Bendiksby M."/>
            <person name="Blumentritt M."/>
            <person name="Coutinho P.M."/>
            <person name="Cullen D."/>
            <person name="de Vries R.P."/>
            <person name="Gathman A."/>
            <person name="Goodell B."/>
            <person name="Henrissat B."/>
            <person name="Ihrmark K."/>
            <person name="Kauserud H."/>
            <person name="Kohler A."/>
            <person name="LaButti K."/>
            <person name="Lapidus A."/>
            <person name="Lavin J.L."/>
            <person name="Lee Y.-H."/>
            <person name="Lindquist E."/>
            <person name="Lilly W."/>
            <person name="Lucas S."/>
            <person name="Morin E."/>
            <person name="Murat C."/>
            <person name="Oguiza J.A."/>
            <person name="Park J."/>
            <person name="Pisabarro A.G."/>
            <person name="Riley R."/>
            <person name="Rosling A."/>
            <person name="Salamov A."/>
            <person name="Schmidt O."/>
            <person name="Schmutz J."/>
            <person name="Skrede I."/>
            <person name="Stenlid J."/>
            <person name="Wiebenga A."/>
            <person name="Xie X."/>
            <person name="Kuees U."/>
            <person name="Hibbett D.S."/>
            <person name="Hoffmeister D."/>
            <person name="Hoegberg N."/>
            <person name="Martin F."/>
            <person name="Grigoriev I.V."/>
            <person name="Watkinson S.C."/>
        </authorList>
    </citation>
    <scope>NUCLEOTIDE SEQUENCE [LARGE SCALE GENOMIC DNA]</scope>
    <source>
        <strain evidence="2">strain S7.3</strain>
    </source>
</reference>
<dbReference type="Proteomes" id="UP000008063">
    <property type="component" value="Unassembled WGS sequence"/>
</dbReference>
<evidence type="ECO:0000313" key="2">
    <source>
        <dbReference type="Proteomes" id="UP000008063"/>
    </source>
</evidence>
<evidence type="ECO:0000313" key="1">
    <source>
        <dbReference type="EMBL" id="EGN94922.1"/>
    </source>
</evidence>
<dbReference type="OrthoDB" id="2651057at2759"/>
<accession>F8QA17</accession>
<dbReference type="AlphaFoldDB" id="F8QA17"/>
<dbReference type="EMBL" id="GL945487">
    <property type="protein sequence ID" value="EGN94922.1"/>
    <property type="molecule type" value="Genomic_DNA"/>
</dbReference>
<organism evidence="2">
    <name type="scientific">Serpula lacrymans var. lacrymans (strain S7.3)</name>
    <name type="common">Dry rot fungus</name>
    <dbReference type="NCBI Taxonomy" id="936435"/>
    <lineage>
        <taxon>Eukaryota</taxon>
        <taxon>Fungi</taxon>
        <taxon>Dikarya</taxon>
        <taxon>Basidiomycota</taxon>
        <taxon>Agaricomycotina</taxon>
        <taxon>Agaricomycetes</taxon>
        <taxon>Agaricomycetidae</taxon>
        <taxon>Boletales</taxon>
        <taxon>Coniophorineae</taxon>
        <taxon>Serpulaceae</taxon>
        <taxon>Serpula</taxon>
    </lineage>
</organism>
<gene>
    <name evidence="1" type="ORF">SERLA73DRAFT_155604</name>
</gene>
<sequence length="111" mass="12381">MEGHIIERVKSNNFASKSGREAFWRKHCLAISLVKADTNKKHRKTQVCSRCPTIKFPGSTGSACHHKKKHCSDGVPVTISEPASDLPPWPQPQGIFVNGTHFHPHTFLSKI</sequence>
<name>F8QA17_SERL3</name>